<keyword evidence="2" id="KW-1133">Transmembrane helix</keyword>
<dbReference type="InterPro" id="IPR021514">
    <property type="entry name" value="DUF3176"/>
</dbReference>
<dbReference type="Proteomes" id="UP000830671">
    <property type="component" value="Chromosome 7"/>
</dbReference>
<dbReference type="Pfam" id="PF11374">
    <property type="entry name" value="DUF3176"/>
    <property type="match status" value="1"/>
</dbReference>
<dbReference type="PANTHER" id="PTHR35394">
    <property type="entry name" value="DUF3176 DOMAIN-CONTAINING PROTEIN"/>
    <property type="match status" value="1"/>
</dbReference>
<reference evidence="3" key="1">
    <citation type="journal article" date="2021" name="Mol. Plant Microbe Interact.">
        <title>Complete Genome Sequence of the Plant-Pathogenic Fungus Colletotrichum lupini.</title>
        <authorList>
            <person name="Baroncelli R."/>
            <person name="Pensec F."/>
            <person name="Da Lio D."/>
            <person name="Boufleur T."/>
            <person name="Vicente I."/>
            <person name="Sarrocco S."/>
            <person name="Picot A."/>
            <person name="Baraldi E."/>
            <person name="Sukno S."/>
            <person name="Thon M."/>
            <person name="Le Floch G."/>
        </authorList>
    </citation>
    <scope>NUCLEOTIDE SEQUENCE</scope>
    <source>
        <strain evidence="3">IMI 504893</strain>
    </source>
</reference>
<protein>
    <submittedName>
        <fullName evidence="3">Uncharacterized protein</fullName>
    </submittedName>
</protein>
<keyword evidence="2" id="KW-0812">Transmembrane</keyword>
<accession>A0A9Q8WMM8</accession>
<proteinExistence type="predicted"/>
<dbReference type="PANTHER" id="PTHR35394:SF5">
    <property type="entry name" value="DUF3176 DOMAIN-CONTAINING PROTEIN"/>
    <property type="match status" value="1"/>
</dbReference>
<feature type="transmembrane region" description="Helical" evidence="2">
    <location>
        <begin position="498"/>
        <end position="516"/>
    </location>
</feature>
<keyword evidence="4" id="KW-1185">Reference proteome</keyword>
<organism evidence="3 4">
    <name type="scientific">Colletotrichum lupini</name>
    <dbReference type="NCBI Taxonomy" id="145971"/>
    <lineage>
        <taxon>Eukaryota</taxon>
        <taxon>Fungi</taxon>
        <taxon>Dikarya</taxon>
        <taxon>Ascomycota</taxon>
        <taxon>Pezizomycotina</taxon>
        <taxon>Sordariomycetes</taxon>
        <taxon>Hypocreomycetidae</taxon>
        <taxon>Glomerellales</taxon>
        <taxon>Glomerellaceae</taxon>
        <taxon>Colletotrichum</taxon>
        <taxon>Colletotrichum acutatum species complex</taxon>
    </lineage>
</organism>
<evidence type="ECO:0000313" key="4">
    <source>
        <dbReference type="Proteomes" id="UP000830671"/>
    </source>
</evidence>
<sequence length="601" mass="68003">MSNGIPSSRSSATSSRSCKALRKRVKCQQIEHDGAVDDDDNTEEGPPRPLPKSDYKSMYKWWNDEYRLAAVCAVGAIVLGIIFKHYDRQPIPQLMNGDLDFDVIIVAMFTCVRVAMSGIVETSISQSAWIWVSEARQRRTNNSRARLEDFKIYDEASRGLWGSLYLLWRLRGRHLACIGALIVILVHGLEASSQQLYRYEGQPRQSLDKPEDYTVSRGLDPLPALNVSTKAAVYSGILSVDVKNLDLECSGVNCTWPIVPTLAVCGECNPLDIRTICIDKSQTCRYSLPRGTSVEISRNAPTTERFKTSASEGIMHRMNSTTQTYISVFDVLWVRKSKRETKSIAQECALWFCMKSFNFTITESQLKQKLTMSWNTTRFELGNSAHGDEYVFVDIPAKDMNVAPESRYSISKKALAALRRFVDPLVETTYEKQYTIINFSSDWAEGIYNAREKLPEWIGRFSISLTNEVRLHGEIRDKDRHRYTGRAYEMVQVIMVDWLWMLFPTGLIIISIYYLLHTIIRGARDGISVWKSDSLPMLFCRIDASILAKVGDGMDVPNGLDVAVGNVNVCLLREDDGDWVFKPIESEESSSSSSSSEFDSD</sequence>
<evidence type="ECO:0000256" key="2">
    <source>
        <dbReference type="SAM" id="Phobius"/>
    </source>
</evidence>
<evidence type="ECO:0000256" key="1">
    <source>
        <dbReference type="SAM" id="MobiDB-lite"/>
    </source>
</evidence>
<dbReference type="EMBL" id="CP019479">
    <property type="protein sequence ID" value="UQC88821.1"/>
    <property type="molecule type" value="Genomic_DNA"/>
</dbReference>
<keyword evidence="2" id="KW-0472">Membrane</keyword>
<dbReference type="RefSeq" id="XP_049150422.1">
    <property type="nucleotide sequence ID" value="XM_049293276.1"/>
</dbReference>
<dbReference type="KEGG" id="clup:CLUP02_14347"/>
<dbReference type="GeneID" id="73348286"/>
<dbReference type="AlphaFoldDB" id="A0A9Q8WMM8"/>
<feature type="region of interest" description="Disordered" evidence="1">
    <location>
        <begin position="29"/>
        <end position="51"/>
    </location>
</feature>
<name>A0A9Q8WMM8_9PEZI</name>
<feature type="transmembrane region" description="Helical" evidence="2">
    <location>
        <begin position="66"/>
        <end position="83"/>
    </location>
</feature>
<gene>
    <name evidence="3" type="ORF">CLUP02_14347</name>
</gene>
<evidence type="ECO:0000313" key="3">
    <source>
        <dbReference type="EMBL" id="UQC88821.1"/>
    </source>
</evidence>